<gene>
    <name evidence="2" type="ORF">GCM10009788_18000</name>
</gene>
<sequence length="423" mass="46283">MSLAPLVQQPLLAAVETCREALAEVADAQPLYLSTPEKEQLLLQATALVAQVEELRLRTLADAGDITVVHGARDAAAWLAHAAHIDPAPARADLHLAHGLETRPRVAQAMRAGQVTSTQARVITQAIDALPDRLGPGLAADAEARLVEYAAEFAPIELRRLGRRILDVLAPEIAEAEEAKRLEAEEAAAREKASLKFRDLGDGSSRITGILPTTCVERLKTYLDAHTNPARREHGTREAVEANPDLARTPFHRRRAWAFIDLLELIDPDALPVHGGDATTVVVTVSIEQLRADLATAGILTGSGEGEESISATEARRLACQARILPVVLDGHARVLDLGRSARLFQPAQRAAIRLRDHTCRGEGCTIPARWCHLHHEDPWSNGGSTDLDHAVTLCAHHHQRIHDHHYTHQRLPNGDIRFHRRN</sequence>
<comment type="caution">
    <text evidence="2">The sequence shown here is derived from an EMBL/GenBank/DDBJ whole genome shotgun (WGS) entry which is preliminary data.</text>
</comment>
<dbReference type="EMBL" id="BAAAOR010000014">
    <property type="protein sequence ID" value="GAA1514011.1"/>
    <property type="molecule type" value="Genomic_DNA"/>
</dbReference>
<evidence type="ECO:0000313" key="2">
    <source>
        <dbReference type="EMBL" id="GAA1514011.1"/>
    </source>
</evidence>
<dbReference type="Pfam" id="PF02720">
    <property type="entry name" value="DUF222"/>
    <property type="match status" value="1"/>
</dbReference>
<keyword evidence="3" id="KW-1185">Reference proteome</keyword>
<evidence type="ECO:0000259" key="1">
    <source>
        <dbReference type="SMART" id="SM00507"/>
    </source>
</evidence>
<dbReference type="Gene3D" id="1.10.30.50">
    <property type="match status" value="1"/>
</dbReference>
<name>A0ABN2AAF8_9ACTN</name>
<proteinExistence type="predicted"/>
<evidence type="ECO:0000313" key="3">
    <source>
        <dbReference type="Proteomes" id="UP001500842"/>
    </source>
</evidence>
<dbReference type="CDD" id="cd00085">
    <property type="entry name" value="HNHc"/>
    <property type="match status" value="1"/>
</dbReference>
<dbReference type="InterPro" id="IPR003615">
    <property type="entry name" value="HNH_nuc"/>
</dbReference>
<reference evidence="2 3" key="1">
    <citation type="journal article" date="2019" name="Int. J. Syst. Evol. Microbiol.">
        <title>The Global Catalogue of Microorganisms (GCM) 10K type strain sequencing project: providing services to taxonomists for standard genome sequencing and annotation.</title>
        <authorList>
            <consortium name="The Broad Institute Genomics Platform"/>
            <consortium name="The Broad Institute Genome Sequencing Center for Infectious Disease"/>
            <person name="Wu L."/>
            <person name="Ma J."/>
        </authorList>
    </citation>
    <scope>NUCLEOTIDE SEQUENCE [LARGE SCALE GENOMIC DNA]</scope>
    <source>
        <strain evidence="2 3">JCM 14942</strain>
    </source>
</reference>
<protein>
    <recommendedName>
        <fullName evidence="1">HNH nuclease domain-containing protein</fullName>
    </recommendedName>
</protein>
<feature type="domain" description="HNH nuclease" evidence="1">
    <location>
        <begin position="348"/>
        <end position="400"/>
    </location>
</feature>
<organism evidence="2 3">
    <name type="scientific">Nocardioides humi</name>
    <dbReference type="NCBI Taxonomy" id="449461"/>
    <lineage>
        <taxon>Bacteria</taxon>
        <taxon>Bacillati</taxon>
        <taxon>Actinomycetota</taxon>
        <taxon>Actinomycetes</taxon>
        <taxon>Propionibacteriales</taxon>
        <taxon>Nocardioidaceae</taxon>
        <taxon>Nocardioides</taxon>
    </lineage>
</organism>
<accession>A0ABN2AAF8</accession>
<dbReference type="InterPro" id="IPR003870">
    <property type="entry name" value="DUF222"/>
</dbReference>
<dbReference type="SMART" id="SM00507">
    <property type="entry name" value="HNHc"/>
    <property type="match status" value="1"/>
</dbReference>
<dbReference type="RefSeq" id="WP_141005353.1">
    <property type="nucleotide sequence ID" value="NZ_BAAAOR010000014.1"/>
</dbReference>
<dbReference type="Proteomes" id="UP001500842">
    <property type="component" value="Unassembled WGS sequence"/>
</dbReference>